<evidence type="ECO:0000256" key="1">
    <source>
        <dbReference type="ARBA" id="ARBA00006509"/>
    </source>
</evidence>
<dbReference type="GO" id="GO:0005840">
    <property type="term" value="C:ribosome"/>
    <property type="evidence" value="ECO:0007669"/>
    <property type="project" value="UniProtKB-KW"/>
</dbReference>
<evidence type="ECO:0000256" key="7">
    <source>
        <dbReference type="ARBA" id="ARBA00035331"/>
    </source>
</evidence>
<dbReference type="EMBL" id="JH170880">
    <property type="protein sequence ID" value="EHB10094.1"/>
    <property type="molecule type" value="Genomic_DNA"/>
</dbReference>
<accession>G5BLD3</accession>
<protein>
    <recommendedName>
        <fullName evidence="6">Large ribosomal subunit protein eL36</fullName>
    </recommendedName>
    <alternativeName>
        <fullName evidence="7">60S ribosomal protein L36</fullName>
    </alternativeName>
</protein>
<gene>
    <name evidence="8" type="ORF">GW7_00650</name>
</gene>
<keyword evidence="4" id="KW-0687">Ribonucleoprotein</keyword>
<reference evidence="8 9" key="1">
    <citation type="journal article" date="2011" name="Nature">
        <title>Genome sequencing reveals insights into physiology and longevity of the naked mole rat.</title>
        <authorList>
            <person name="Kim E.B."/>
            <person name="Fang X."/>
            <person name="Fushan A.A."/>
            <person name="Huang Z."/>
            <person name="Lobanov A.V."/>
            <person name="Han L."/>
            <person name="Marino S.M."/>
            <person name="Sun X."/>
            <person name="Turanov A.A."/>
            <person name="Yang P."/>
            <person name="Yim S.H."/>
            <person name="Zhao X."/>
            <person name="Kasaikina M.V."/>
            <person name="Stoletzki N."/>
            <person name="Peng C."/>
            <person name="Polak P."/>
            <person name="Xiong Z."/>
            <person name="Kiezun A."/>
            <person name="Zhu Y."/>
            <person name="Chen Y."/>
            <person name="Kryukov G.V."/>
            <person name="Zhang Q."/>
            <person name="Peshkin L."/>
            <person name="Yang L."/>
            <person name="Bronson R.T."/>
            <person name="Buffenstein R."/>
            <person name="Wang B."/>
            <person name="Han C."/>
            <person name="Li Q."/>
            <person name="Chen L."/>
            <person name="Zhao W."/>
            <person name="Sunyaev S.R."/>
            <person name="Park T.J."/>
            <person name="Zhang G."/>
            <person name="Wang J."/>
            <person name="Gladyshev V.N."/>
        </authorList>
    </citation>
    <scope>NUCLEOTIDE SEQUENCE [LARGE SCALE GENOMIC DNA]</scope>
</reference>
<dbReference type="PANTHER" id="PTHR10114">
    <property type="entry name" value="60S RIBOSOMAL PROTEIN L36"/>
    <property type="match status" value="1"/>
</dbReference>
<dbReference type="GO" id="GO:0003735">
    <property type="term" value="F:structural constituent of ribosome"/>
    <property type="evidence" value="ECO:0007669"/>
    <property type="project" value="InterPro"/>
</dbReference>
<comment type="subunit">
    <text evidence="2">Component of the large ribosomal subunit.</text>
</comment>
<dbReference type="InterPro" id="IPR000509">
    <property type="entry name" value="Ribosomal_eL36"/>
</dbReference>
<dbReference type="Pfam" id="PF01158">
    <property type="entry name" value="Ribosomal_L36e"/>
    <property type="match status" value="1"/>
</dbReference>
<dbReference type="STRING" id="10181.G5BLD3"/>
<evidence type="ECO:0000313" key="8">
    <source>
        <dbReference type="EMBL" id="EHB10094.1"/>
    </source>
</evidence>
<organism evidence="8 9">
    <name type="scientific">Heterocephalus glaber</name>
    <name type="common">Naked mole rat</name>
    <dbReference type="NCBI Taxonomy" id="10181"/>
    <lineage>
        <taxon>Eukaryota</taxon>
        <taxon>Metazoa</taxon>
        <taxon>Chordata</taxon>
        <taxon>Craniata</taxon>
        <taxon>Vertebrata</taxon>
        <taxon>Euteleostomi</taxon>
        <taxon>Mammalia</taxon>
        <taxon>Eutheria</taxon>
        <taxon>Euarchontoglires</taxon>
        <taxon>Glires</taxon>
        <taxon>Rodentia</taxon>
        <taxon>Hystricomorpha</taxon>
        <taxon>Bathyergidae</taxon>
        <taxon>Heterocephalus</taxon>
    </lineage>
</organism>
<comment type="similarity">
    <text evidence="1">Belongs to the eukaryotic ribosomal protein eL36 family.</text>
</comment>
<evidence type="ECO:0000256" key="2">
    <source>
        <dbReference type="ARBA" id="ARBA00011133"/>
    </source>
</evidence>
<comment type="function">
    <text evidence="5">Component of the large ribosomal subunit. The ribosome is a large ribonucleoprotein complex responsible for the synthesis of proteins in the cell.</text>
</comment>
<evidence type="ECO:0000313" key="9">
    <source>
        <dbReference type="Proteomes" id="UP000006813"/>
    </source>
</evidence>
<dbReference type="Gene3D" id="1.10.10.1760">
    <property type="entry name" value="60S ribosomal protein L36"/>
    <property type="match status" value="1"/>
</dbReference>
<evidence type="ECO:0000256" key="5">
    <source>
        <dbReference type="ARBA" id="ARBA00034092"/>
    </source>
</evidence>
<dbReference type="InterPro" id="IPR038097">
    <property type="entry name" value="Ribosomal_eL36_sf"/>
</dbReference>
<evidence type="ECO:0000256" key="4">
    <source>
        <dbReference type="ARBA" id="ARBA00023274"/>
    </source>
</evidence>
<sequence>MWDVIWEVSGFTVYKGQAMELLKVSKDKWAPKFVKKRVVMHIHAKRKLEELSNVLAAIRKAAAKKD</sequence>
<evidence type="ECO:0000256" key="3">
    <source>
        <dbReference type="ARBA" id="ARBA00022980"/>
    </source>
</evidence>
<name>G5BLD3_HETGA</name>
<proteinExistence type="inferred from homology"/>
<dbReference type="GO" id="GO:1990904">
    <property type="term" value="C:ribonucleoprotein complex"/>
    <property type="evidence" value="ECO:0007669"/>
    <property type="project" value="UniProtKB-KW"/>
</dbReference>
<evidence type="ECO:0000256" key="6">
    <source>
        <dbReference type="ARBA" id="ARBA00035226"/>
    </source>
</evidence>
<dbReference type="GO" id="GO:0006412">
    <property type="term" value="P:translation"/>
    <property type="evidence" value="ECO:0007669"/>
    <property type="project" value="InterPro"/>
</dbReference>
<keyword evidence="3 8" id="KW-0689">Ribosomal protein</keyword>
<dbReference type="AlphaFoldDB" id="G5BLD3"/>
<dbReference type="Proteomes" id="UP000006813">
    <property type="component" value="Unassembled WGS sequence"/>
</dbReference>
<dbReference type="InParanoid" id="G5BLD3"/>